<dbReference type="AlphaFoldDB" id="A0A3G9JSC5"/>
<evidence type="ECO:0000313" key="2">
    <source>
        <dbReference type="Proteomes" id="UP000278152"/>
    </source>
</evidence>
<dbReference type="EMBL" id="AP019314">
    <property type="protein sequence ID" value="BBH38557.1"/>
    <property type="molecule type" value="Genomic_DNA"/>
</dbReference>
<dbReference type="Proteomes" id="UP000278152">
    <property type="component" value="Chromosome"/>
</dbReference>
<reference evidence="1 2" key="1">
    <citation type="submission" date="2018-11" db="EMBL/GenBank/DDBJ databases">
        <title>Complete genome sequence of Microcystis aeruginosa NIES-102.</title>
        <authorList>
            <person name="Yamaguchi H."/>
            <person name="Suzuki S."/>
            <person name="Kawachi M."/>
        </authorList>
    </citation>
    <scope>NUCLEOTIDE SEQUENCE [LARGE SCALE GENOMIC DNA]</scope>
    <source>
        <strain evidence="1 2">NIES-102</strain>
    </source>
</reference>
<proteinExistence type="predicted"/>
<dbReference type="RefSeq" id="WP_041804150.1">
    <property type="nucleotide sequence ID" value="NZ_AP019314.1"/>
</dbReference>
<name>A0A3G9JSC5_MICVR</name>
<gene>
    <name evidence="1" type="ORF">myaer102_10600</name>
</gene>
<accession>A0A3G9JSC5</accession>
<protein>
    <submittedName>
        <fullName evidence="1">Uncharacterized protein</fullName>
    </submittedName>
</protein>
<dbReference type="KEGG" id="mvz:myaer102_10600"/>
<sequence length="134" mass="15341">MMSDNEPKFEKIAENLERFKDFVKSIAKEPIYGLLDTLREGELASDHSVFTYVEALEYAIDIKLKYPTVKSTLLKLERSSKGLVITQVFIDNKEKIVPKKRGYLGRKVSAKKLDEELDDIFGNDDSVVIDLPQK</sequence>
<evidence type="ECO:0000313" key="1">
    <source>
        <dbReference type="EMBL" id="BBH38557.1"/>
    </source>
</evidence>
<organism evidence="1 2">
    <name type="scientific">Microcystis viridis NIES-102</name>
    <dbReference type="NCBI Taxonomy" id="213615"/>
    <lineage>
        <taxon>Bacteria</taxon>
        <taxon>Bacillati</taxon>
        <taxon>Cyanobacteriota</taxon>
        <taxon>Cyanophyceae</taxon>
        <taxon>Oscillatoriophycideae</taxon>
        <taxon>Chroococcales</taxon>
        <taxon>Microcystaceae</taxon>
        <taxon>Microcystis</taxon>
    </lineage>
</organism>